<dbReference type="PANTHER" id="PTHR44688:SF16">
    <property type="entry name" value="DNA-BINDING TRANSCRIPTIONAL ACTIVATOR DEVR_DOSR"/>
    <property type="match status" value="1"/>
</dbReference>
<evidence type="ECO:0000256" key="2">
    <source>
        <dbReference type="ARBA" id="ARBA00023125"/>
    </source>
</evidence>
<dbReference type="OrthoDB" id="9802066at2"/>
<evidence type="ECO:0000256" key="3">
    <source>
        <dbReference type="ARBA" id="ARBA00023163"/>
    </source>
</evidence>
<dbReference type="Pfam" id="PF00196">
    <property type="entry name" value="GerE"/>
    <property type="match status" value="1"/>
</dbReference>
<keyword evidence="1" id="KW-0805">Transcription regulation</keyword>
<evidence type="ECO:0000313" key="6">
    <source>
        <dbReference type="Proteomes" id="UP000199529"/>
    </source>
</evidence>
<sequence>MIDLGPNYRRERAIVGVDARTALGNPDLVVGLLPREGRGAGSGAAEALGGHADDGITVSVFADDLSDGVRFLRALSEAPEVRVLPLKRHAEADVVVVVATRVDDALLLQMEKVAAQAENSRQRMVLISDPMRESQLSRIVGCGVVSILPRAAIAPHLIVRAVVASGRGEAVMPKRVVRRLLEEAREFHQAARRVPPVLVEAGLTDRELDVLRMFADGHDTGYVAVQLRLSERTIKKIVQDLTRRLGLRNRTHAVSYALRAGVI</sequence>
<dbReference type="InterPro" id="IPR016032">
    <property type="entry name" value="Sig_transdc_resp-reg_C-effctor"/>
</dbReference>
<dbReference type="PRINTS" id="PR00038">
    <property type="entry name" value="HTHLUXR"/>
</dbReference>
<keyword evidence="2" id="KW-0238">DNA-binding</keyword>
<dbReference type="SMART" id="SM00421">
    <property type="entry name" value="HTH_LUXR"/>
    <property type="match status" value="1"/>
</dbReference>
<organism evidence="5 6">
    <name type="scientific">Saccharopolyspora shandongensis</name>
    <dbReference type="NCBI Taxonomy" id="418495"/>
    <lineage>
        <taxon>Bacteria</taxon>
        <taxon>Bacillati</taxon>
        <taxon>Actinomycetota</taxon>
        <taxon>Actinomycetes</taxon>
        <taxon>Pseudonocardiales</taxon>
        <taxon>Pseudonocardiaceae</taxon>
        <taxon>Saccharopolyspora</taxon>
    </lineage>
</organism>
<feature type="domain" description="HTH luxR-type" evidence="4">
    <location>
        <begin position="195"/>
        <end position="261"/>
    </location>
</feature>
<dbReference type="RefSeq" id="WP_093270786.1">
    <property type="nucleotide sequence ID" value="NZ_FNOK01000030.1"/>
</dbReference>
<dbReference type="CDD" id="cd06170">
    <property type="entry name" value="LuxR_C_like"/>
    <property type="match status" value="1"/>
</dbReference>
<evidence type="ECO:0000256" key="1">
    <source>
        <dbReference type="ARBA" id="ARBA00023015"/>
    </source>
</evidence>
<reference evidence="6" key="1">
    <citation type="submission" date="2016-10" db="EMBL/GenBank/DDBJ databases">
        <authorList>
            <person name="Varghese N."/>
            <person name="Submissions S."/>
        </authorList>
    </citation>
    <scope>NUCLEOTIDE SEQUENCE [LARGE SCALE GENOMIC DNA]</scope>
    <source>
        <strain evidence="6">CGMCC 4.3530</strain>
    </source>
</reference>
<keyword evidence="3" id="KW-0804">Transcription</keyword>
<keyword evidence="6" id="KW-1185">Reference proteome</keyword>
<dbReference type="GO" id="GO:0003677">
    <property type="term" value="F:DNA binding"/>
    <property type="evidence" value="ECO:0007669"/>
    <property type="project" value="UniProtKB-KW"/>
</dbReference>
<dbReference type="InterPro" id="IPR000792">
    <property type="entry name" value="Tscrpt_reg_LuxR_C"/>
</dbReference>
<dbReference type="EMBL" id="FNOK01000030">
    <property type="protein sequence ID" value="SDY59600.1"/>
    <property type="molecule type" value="Genomic_DNA"/>
</dbReference>
<dbReference type="Gene3D" id="3.40.50.2300">
    <property type="match status" value="1"/>
</dbReference>
<dbReference type="SUPFAM" id="SSF46894">
    <property type="entry name" value="C-terminal effector domain of the bipartite response regulators"/>
    <property type="match status" value="1"/>
</dbReference>
<proteinExistence type="predicted"/>
<evidence type="ECO:0000259" key="4">
    <source>
        <dbReference type="PROSITE" id="PS50043"/>
    </source>
</evidence>
<dbReference type="PANTHER" id="PTHR44688">
    <property type="entry name" value="DNA-BINDING TRANSCRIPTIONAL ACTIVATOR DEVR_DOSR"/>
    <property type="match status" value="1"/>
</dbReference>
<dbReference type="PROSITE" id="PS50043">
    <property type="entry name" value="HTH_LUXR_2"/>
    <property type="match status" value="1"/>
</dbReference>
<accession>A0A1H3L5I2</accession>
<dbReference type="STRING" id="418495.SAMN05216215_103014"/>
<gene>
    <name evidence="5" type="ORF">SAMN05216215_103014</name>
</gene>
<dbReference type="AlphaFoldDB" id="A0A1H3L5I2"/>
<protein>
    <submittedName>
        <fullName evidence="5">Transcriptional regulator, LuxR family</fullName>
    </submittedName>
</protein>
<dbReference type="GO" id="GO:0006355">
    <property type="term" value="P:regulation of DNA-templated transcription"/>
    <property type="evidence" value="ECO:0007669"/>
    <property type="project" value="InterPro"/>
</dbReference>
<dbReference type="Proteomes" id="UP000199529">
    <property type="component" value="Unassembled WGS sequence"/>
</dbReference>
<name>A0A1H3L5I2_9PSEU</name>
<evidence type="ECO:0000313" key="5">
    <source>
        <dbReference type="EMBL" id="SDY59600.1"/>
    </source>
</evidence>